<keyword evidence="2" id="KW-0472">Membrane</keyword>
<reference evidence="3" key="1">
    <citation type="submission" date="2021-06" db="EMBL/GenBank/DDBJ databases">
        <authorList>
            <person name="Kallberg Y."/>
            <person name="Tangrot J."/>
            <person name="Rosling A."/>
        </authorList>
    </citation>
    <scope>NUCLEOTIDE SEQUENCE</scope>
    <source>
        <strain evidence="3">MT106</strain>
    </source>
</reference>
<feature type="transmembrane region" description="Helical" evidence="2">
    <location>
        <begin position="199"/>
        <end position="217"/>
    </location>
</feature>
<feature type="transmembrane region" description="Helical" evidence="2">
    <location>
        <begin position="119"/>
        <end position="144"/>
    </location>
</feature>
<proteinExistence type="predicted"/>
<feature type="non-terminal residue" evidence="3">
    <location>
        <position position="1"/>
    </location>
</feature>
<evidence type="ECO:0000256" key="2">
    <source>
        <dbReference type="SAM" id="Phobius"/>
    </source>
</evidence>
<dbReference type="OrthoDB" id="2358351at2759"/>
<feature type="compositionally biased region" description="Polar residues" evidence="1">
    <location>
        <begin position="24"/>
        <end position="36"/>
    </location>
</feature>
<organism evidence="3 4">
    <name type="scientific">Ambispora gerdemannii</name>
    <dbReference type="NCBI Taxonomy" id="144530"/>
    <lineage>
        <taxon>Eukaryota</taxon>
        <taxon>Fungi</taxon>
        <taxon>Fungi incertae sedis</taxon>
        <taxon>Mucoromycota</taxon>
        <taxon>Glomeromycotina</taxon>
        <taxon>Glomeromycetes</taxon>
        <taxon>Archaeosporales</taxon>
        <taxon>Ambisporaceae</taxon>
        <taxon>Ambispora</taxon>
    </lineage>
</organism>
<dbReference type="AlphaFoldDB" id="A0A9N9GTP5"/>
<evidence type="ECO:0000313" key="4">
    <source>
        <dbReference type="Proteomes" id="UP000789831"/>
    </source>
</evidence>
<accession>A0A9N9GTP5</accession>
<dbReference type="Proteomes" id="UP000789831">
    <property type="component" value="Unassembled WGS sequence"/>
</dbReference>
<sequence>MNPIESPYYQHRQGSLEKLAARSMSDSGDSDSNQHVPHSDANGIQYRPQENGRVIPRGEILTRIVPYYELFITTSGLLGYHILTVAEKHIKGNGKHIFLFGACDPINYQSDIDLCSASMLTWSLIGGAVLYFISASLIAFLLFLECRRNGYPGMFTALWNSPFFLVCYFFNEKHRIDLLTIPNRLMGFRKWTRSHIHRLLFSVYALINTCLIANNLSKKTVDNSDYEATKNEQGRDL</sequence>
<keyword evidence="2" id="KW-1133">Transmembrane helix</keyword>
<evidence type="ECO:0000256" key="1">
    <source>
        <dbReference type="SAM" id="MobiDB-lite"/>
    </source>
</evidence>
<dbReference type="EMBL" id="CAJVPL010003251">
    <property type="protein sequence ID" value="CAG8629097.1"/>
    <property type="molecule type" value="Genomic_DNA"/>
</dbReference>
<protein>
    <submittedName>
        <fullName evidence="3">13025_t:CDS:1</fullName>
    </submittedName>
</protein>
<name>A0A9N9GTP5_9GLOM</name>
<comment type="caution">
    <text evidence="3">The sequence shown here is derived from an EMBL/GenBank/DDBJ whole genome shotgun (WGS) entry which is preliminary data.</text>
</comment>
<gene>
    <name evidence="3" type="ORF">AGERDE_LOCUS10438</name>
</gene>
<feature type="region of interest" description="Disordered" evidence="1">
    <location>
        <begin position="20"/>
        <end position="43"/>
    </location>
</feature>
<evidence type="ECO:0000313" key="3">
    <source>
        <dbReference type="EMBL" id="CAG8629097.1"/>
    </source>
</evidence>
<keyword evidence="4" id="KW-1185">Reference proteome</keyword>
<keyword evidence="2" id="KW-0812">Transmembrane</keyword>